<evidence type="ECO:0000313" key="18">
    <source>
        <dbReference type="EMBL" id="AKZ17622.1"/>
    </source>
</evidence>
<evidence type="ECO:0000256" key="11">
    <source>
        <dbReference type="ARBA" id="ARBA00022989"/>
    </source>
</evidence>
<dbReference type="CTD" id="4539"/>
<evidence type="ECO:0000256" key="8">
    <source>
        <dbReference type="ARBA" id="ARBA00022692"/>
    </source>
</evidence>
<sequence>MLILLNLSLSIIMFMSGVLVFSLKRKHLLCMLLSLEFIVLSLFYMLFLYLMNYNYEYYFTMIFLIFSVCEGVLGLSILVSMVRTHGNDYFQSFNVMRC</sequence>
<accession>A0A0U2GL76</accession>
<dbReference type="GO" id="GO:0005743">
    <property type="term" value="C:mitochondrial inner membrane"/>
    <property type="evidence" value="ECO:0007669"/>
    <property type="project" value="UniProtKB-SubCell"/>
</dbReference>
<organism evidence="18">
    <name type="scientific">Neuronema laminatum</name>
    <name type="common">Brown lacewing</name>
    <dbReference type="NCBI Taxonomy" id="1701416"/>
    <lineage>
        <taxon>Eukaryota</taxon>
        <taxon>Metazoa</taxon>
        <taxon>Ecdysozoa</taxon>
        <taxon>Arthropoda</taxon>
        <taxon>Hexapoda</taxon>
        <taxon>Insecta</taxon>
        <taxon>Pterygota</taxon>
        <taxon>Neoptera</taxon>
        <taxon>Endopterygota</taxon>
        <taxon>Neuroptera</taxon>
        <taxon>Hemerobiiformia</taxon>
        <taxon>Hemerobiidae</taxon>
        <taxon>Neuronema</taxon>
    </lineage>
</organism>
<evidence type="ECO:0000256" key="9">
    <source>
        <dbReference type="ARBA" id="ARBA00022967"/>
    </source>
</evidence>
<evidence type="ECO:0000256" key="13">
    <source>
        <dbReference type="ARBA" id="ARBA00023075"/>
    </source>
</evidence>
<dbReference type="InterPro" id="IPR001133">
    <property type="entry name" value="NADH_UbQ_OxRdtase_chain4L/K"/>
</dbReference>
<dbReference type="PANTHER" id="PTHR11434:SF0">
    <property type="entry name" value="NADH-UBIQUINONE OXIDOREDUCTASE CHAIN 4L"/>
    <property type="match status" value="1"/>
</dbReference>
<evidence type="ECO:0000256" key="14">
    <source>
        <dbReference type="ARBA" id="ARBA00023128"/>
    </source>
</evidence>
<dbReference type="Pfam" id="PF00420">
    <property type="entry name" value="Oxidored_q2"/>
    <property type="match status" value="1"/>
</dbReference>
<comment type="similarity">
    <text evidence="3 17">Belongs to the complex I subunit 4L family.</text>
</comment>
<gene>
    <name evidence="18" type="primary">ND4L</name>
</gene>
<feature type="transmembrane region" description="Helical" evidence="17">
    <location>
        <begin position="6"/>
        <end position="23"/>
    </location>
</feature>
<keyword evidence="12 17" id="KW-0520">NAD</keyword>
<keyword evidence="14 17" id="KW-0496">Mitochondrion</keyword>
<evidence type="ECO:0000256" key="15">
    <source>
        <dbReference type="ARBA" id="ARBA00023136"/>
    </source>
</evidence>
<evidence type="ECO:0000256" key="10">
    <source>
        <dbReference type="ARBA" id="ARBA00022982"/>
    </source>
</evidence>
<comment type="function">
    <text evidence="17">Core subunit of the mitochondrial membrane respiratory chain NADH dehydrogenase (Complex I) which catalyzes electron transfer from NADH through the respiratory chain, using ubiquinone as an electron acceptor.</text>
</comment>
<dbReference type="EMBL" id="KR078257">
    <property type="protein sequence ID" value="AKZ17622.1"/>
    <property type="molecule type" value="Genomic_DNA"/>
</dbReference>
<dbReference type="GO" id="GO:0042773">
    <property type="term" value="P:ATP synthesis coupled electron transport"/>
    <property type="evidence" value="ECO:0007669"/>
    <property type="project" value="UniProtKB-UniRule"/>
</dbReference>
<geneLocation type="mitochondrion" evidence="18"/>
<dbReference type="GO" id="GO:0008137">
    <property type="term" value="F:NADH dehydrogenase (ubiquinone) activity"/>
    <property type="evidence" value="ECO:0007669"/>
    <property type="project" value="UniProtKB-EC"/>
</dbReference>
<feature type="transmembrane region" description="Helical" evidence="17">
    <location>
        <begin position="30"/>
        <end position="51"/>
    </location>
</feature>
<dbReference type="GeneID" id="26118543"/>
<keyword evidence="13 17" id="KW-0830">Ubiquinone</keyword>
<dbReference type="GO" id="GO:0016651">
    <property type="term" value="F:oxidoreductase activity, acting on NAD(P)H"/>
    <property type="evidence" value="ECO:0007669"/>
    <property type="project" value="InterPro"/>
</dbReference>
<proteinExistence type="inferred from homology"/>
<keyword evidence="17" id="KW-0999">Mitochondrion inner membrane</keyword>
<evidence type="ECO:0000256" key="3">
    <source>
        <dbReference type="ARBA" id="ARBA00010519"/>
    </source>
</evidence>
<feature type="transmembrane region" description="Helical" evidence="17">
    <location>
        <begin position="57"/>
        <end position="82"/>
    </location>
</feature>
<comment type="catalytic activity">
    <reaction evidence="16 17">
        <text>a ubiquinone + NADH + 5 H(+)(in) = a ubiquinol + NAD(+) + 4 H(+)(out)</text>
        <dbReference type="Rhea" id="RHEA:29091"/>
        <dbReference type="Rhea" id="RHEA-COMP:9565"/>
        <dbReference type="Rhea" id="RHEA-COMP:9566"/>
        <dbReference type="ChEBI" id="CHEBI:15378"/>
        <dbReference type="ChEBI" id="CHEBI:16389"/>
        <dbReference type="ChEBI" id="CHEBI:17976"/>
        <dbReference type="ChEBI" id="CHEBI:57540"/>
        <dbReference type="ChEBI" id="CHEBI:57945"/>
        <dbReference type="EC" id="7.1.1.2"/>
    </reaction>
</comment>
<evidence type="ECO:0000256" key="7">
    <source>
        <dbReference type="ARBA" id="ARBA00022660"/>
    </source>
</evidence>
<dbReference type="RefSeq" id="YP_009175374.1">
    <property type="nucleotide sequence ID" value="NC_028153.1"/>
</dbReference>
<evidence type="ECO:0000256" key="2">
    <source>
        <dbReference type="ARBA" id="ARBA00004225"/>
    </source>
</evidence>
<evidence type="ECO:0000256" key="16">
    <source>
        <dbReference type="ARBA" id="ARBA00049551"/>
    </source>
</evidence>
<name>A0A0U2GL76_NEULA</name>
<keyword evidence="15 17" id="KW-0472">Membrane</keyword>
<keyword evidence="9 17" id="KW-1278">Translocase</keyword>
<evidence type="ECO:0000256" key="5">
    <source>
        <dbReference type="ARBA" id="ARBA00016612"/>
    </source>
</evidence>
<dbReference type="GO" id="GO:0030964">
    <property type="term" value="C:NADH dehydrogenase complex"/>
    <property type="evidence" value="ECO:0007669"/>
    <property type="project" value="TreeGrafter"/>
</dbReference>
<dbReference type="FunFam" id="1.10.287.3510:FF:000003">
    <property type="entry name" value="NADH-ubiquinone oxidoreductase chain 4L"/>
    <property type="match status" value="1"/>
</dbReference>
<keyword evidence="10 17" id="KW-0249">Electron transport</keyword>
<comment type="function">
    <text evidence="1">Core subunit of the mitochondrial membrane respiratory chain NADH dehydrogenase (Complex I) that is believed to belong to the minimal assembly required for catalysis. Complex I functions in the transfer of electrons from NADH to the respiratory chain. The immediate electron acceptor for the enzyme is believed to be ubiquinone.</text>
</comment>
<dbReference type="Gene3D" id="1.10.287.3510">
    <property type="match status" value="1"/>
</dbReference>
<keyword evidence="7 17" id="KW-0679">Respiratory chain</keyword>
<evidence type="ECO:0000256" key="17">
    <source>
        <dbReference type="RuleBase" id="RU004419"/>
    </source>
</evidence>
<reference evidence="18" key="1">
    <citation type="journal article" date="2015" name="Mitochondrial DNA">
        <title>First complete mitochondrial genome from the brown lacewings (Neuroptera: Hemerobiidae).</title>
        <authorList>
            <person name="Zhao Y."/>
            <person name="Chen Y."/>
            <person name="Zhao J."/>
            <person name="Liu Z."/>
        </authorList>
    </citation>
    <scope>NUCLEOTIDE SEQUENCE</scope>
</reference>
<dbReference type="InterPro" id="IPR039428">
    <property type="entry name" value="NUOK/Mnh_C1-like"/>
</dbReference>
<keyword evidence="6 17" id="KW-0813">Transport</keyword>
<dbReference type="PANTHER" id="PTHR11434">
    <property type="entry name" value="NADH-UBIQUINONE OXIDOREDUCTASE SUBUNIT ND4L"/>
    <property type="match status" value="1"/>
</dbReference>
<evidence type="ECO:0000256" key="1">
    <source>
        <dbReference type="ARBA" id="ARBA00003257"/>
    </source>
</evidence>
<keyword evidence="11 17" id="KW-1133">Transmembrane helix</keyword>
<dbReference type="EC" id="7.1.1.2" evidence="4 17"/>
<comment type="subcellular location">
    <subcellularLocation>
        <location evidence="17">Mitochondrion inner membrane</location>
        <topology evidence="17">Multi-pass membrane protein</topology>
    </subcellularLocation>
    <subcellularLocation>
        <location evidence="2">Mitochondrion membrane</location>
        <topology evidence="2">Multi-pass membrane protein</topology>
    </subcellularLocation>
</comment>
<protein>
    <recommendedName>
        <fullName evidence="5 17">NADH-ubiquinone oxidoreductase chain 4L</fullName>
        <ecNumber evidence="4 17">7.1.1.2</ecNumber>
    </recommendedName>
</protein>
<evidence type="ECO:0000256" key="12">
    <source>
        <dbReference type="ARBA" id="ARBA00023027"/>
    </source>
</evidence>
<evidence type="ECO:0000256" key="6">
    <source>
        <dbReference type="ARBA" id="ARBA00022448"/>
    </source>
</evidence>
<evidence type="ECO:0000256" key="4">
    <source>
        <dbReference type="ARBA" id="ARBA00012944"/>
    </source>
</evidence>
<keyword evidence="8 17" id="KW-0812">Transmembrane</keyword>
<dbReference type="AlphaFoldDB" id="A0A0U2GL76"/>